<evidence type="ECO:0000256" key="7">
    <source>
        <dbReference type="ARBA" id="ARBA00022884"/>
    </source>
</evidence>
<dbReference type="PANTHER" id="PTHR10925">
    <property type="entry name" value="N-ACETYLTRANSFERASE 10"/>
    <property type="match status" value="1"/>
</dbReference>
<dbReference type="RefSeq" id="WP_099033899.1">
    <property type="nucleotide sequence ID" value="NZ_BMGJ01000003.1"/>
</dbReference>
<dbReference type="InterPro" id="IPR027417">
    <property type="entry name" value="P-loop_NTPase"/>
</dbReference>
<dbReference type="CDD" id="cd04301">
    <property type="entry name" value="NAT_SF"/>
    <property type="match status" value="1"/>
</dbReference>
<dbReference type="Proteomes" id="UP000614272">
    <property type="component" value="Unassembled WGS sequence"/>
</dbReference>
<dbReference type="InterPro" id="IPR000182">
    <property type="entry name" value="GNAT_dom"/>
</dbReference>
<dbReference type="Gene3D" id="3.40.630.30">
    <property type="match status" value="1"/>
</dbReference>
<dbReference type="SUPFAM" id="SSF55729">
    <property type="entry name" value="Acyl-CoA N-acyltransferases (Nat)"/>
    <property type="match status" value="1"/>
</dbReference>
<evidence type="ECO:0000313" key="12">
    <source>
        <dbReference type="Proteomes" id="UP000614272"/>
    </source>
</evidence>
<dbReference type="Pfam" id="PF08351">
    <property type="entry name" value="TmcA_N"/>
    <property type="match status" value="1"/>
</dbReference>
<keyword evidence="3 9" id="KW-0808">Transferase</keyword>
<comment type="caution">
    <text evidence="9">Lacks conserved residue(s) required for the propagation of feature annotation.</text>
</comment>
<gene>
    <name evidence="9 11" type="primary">tmcA</name>
    <name evidence="11" type="ORF">GCM10011357_09570</name>
</gene>
<comment type="subcellular location">
    <subcellularLocation>
        <location evidence="9">Cytoplasm</location>
    </subcellularLocation>
</comment>
<feature type="binding site" evidence="9">
    <location>
        <begin position="498"/>
        <end position="500"/>
    </location>
    <ligand>
        <name>acetyl-CoA</name>
        <dbReference type="ChEBI" id="CHEBI:57288"/>
    </ligand>
</feature>
<comment type="function">
    <text evidence="9">Catalyzes the formation of N(4)-acetylcytidine (ac(4)C) at the wobble position of tRNA(Met), by using acetyl-CoA as an acetyl donor and ATP (or GTP).</text>
</comment>
<accession>A0ABQ1R2P7</accession>
<reference evidence="12" key="1">
    <citation type="journal article" date="2019" name="Int. J. Syst. Evol. Microbiol.">
        <title>The Global Catalogue of Microorganisms (GCM) 10K type strain sequencing project: providing services to taxonomists for standard genome sequencing and annotation.</title>
        <authorList>
            <consortium name="The Broad Institute Genomics Platform"/>
            <consortium name="The Broad Institute Genome Sequencing Center for Infectious Disease"/>
            <person name="Wu L."/>
            <person name="Ma J."/>
        </authorList>
    </citation>
    <scope>NUCLEOTIDE SEQUENCE [LARGE SCALE GENOMIC DNA]</scope>
    <source>
        <strain evidence="12">CGMCC 1.12923</strain>
    </source>
</reference>
<dbReference type="Pfam" id="PF05127">
    <property type="entry name" value="NAT10_TcmA_helicase"/>
    <property type="match status" value="1"/>
</dbReference>
<keyword evidence="6 9" id="KW-0067">ATP-binding</keyword>
<dbReference type="Gene3D" id="1.20.120.890">
    <property type="entry name" value="tRNA(Met) cytidine acetyltransferase, tail domain"/>
    <property type="match status" value="1"/>
</dbReference>
<feature type="domain" description="N-acetyltransferase" evidence="10">
    <location>
        <begin position="385"/>
        <end position="575"/>
    </location>
</feature>
<evidence type="ECO:0000256" key="9">
    <source>
        <dbReference type="HAMAP-Rule" id="MF_01886"/>
    </source>
</evidence>
<evidence type="ECO:0000256" key="4">
    <source>
        <dbReference type="ARBA" id="ARBA00022694"/>
    </source>
</evidence>
<dbReference type="InterPro" id="IPR007807">
    <property type="entry name" value="TcmA/NAT10_helicase"/>
</dbReference>
<dbReference type="InterPro" id="IPR038321">
    <property type="entry name" value="TmcA_C_sf"/>
</dbReference>
<dbReference type="InterPro" id="IPR016181">
    <property type="entry name" value="Acyl_CoA_acyltransferase"/>
</dbReference>
<dbReference type="InterPro" id="IPR024914">
    <property type="entry name" value="tRNA_acetyltr_TmcA"/>
</dbReference>
<protein>
    <recommendedName>
        <fullName evidence="9">tRNA(Met) cytidine acetyltransferase TmcA</fullName>
        <ecNumber evidence="9">2.3.1.193</ecNumber>
    </recommendedName>
</protein>
<evidence type="ECO:0000256" key="2">
    <source>
        <dbReference type="ARBA" id="ARBA00022555"/>
    </source>
</evidence>
<evidence type="ECO:0000256" key="5">
    <source>
        <dbReference type="ARBA" id="ARBA00022741"/>
    </source>
</evidence>
<feature type="binding site" evidence="9">
    <location>
        <position position="351"/>
    </location>
    <ligand>
        <name>ATP</name>
        <dbReference type="ChEBI" id="CHEBI:30616"/>
    </ligand>
</feature>
<dbReference type="EC" id="2.3.1.193" evidence="9"/>
<evidence type="ECO:0000313" key="11">
    <source>
        <dbReference type="EMBL" id="GGD56076.1"/>
    </source>
</evidence>
<dbReference type="PANTHER" id="PTHR10925:SF5">
    <property type="entry name" value="RNA CYTIDINE ACETYLTRANSFERASE"/>
    <property type="match status" value="1"/>
</dbReference>
<comment type="catalytic activity">
    <reaction evidence="9">
        <text>cytidine(34) in elongator tRNA(Met) + acetyl-CoA + ATP + H2O = N(4)-acetylcytidine(34) in elongator tRNA(Met) + ADP + phosphate + CoA + H(+)</text>
        <dbReference type="Rhea" id="RHEA:43788"/>
        <dbReference type="Rhea" id="RHEA-COMP:10693"/>
        <dbReference type="Rhea" id="RHEA-COMP:10694"/>
        <dbReference type="ChEBI" id="CHEBI:15377"/>
        <dbReference type="ChEBI" id="CHEBI:15378"/>
        <dbReference type="ChEBI" id="CHEBI:30616"/>
        <dbReference type="ChEBI" id="CHEBI:43474"/>
        <dbReference type="ChEBI" id="CHEBI:57287"/>
        <dbReference type="ChEBI" id="CHEBI:57288"/>
        <dbReference type="ChEBI" id="CHEBI:74900"/>
        <dbReference type="ChEBI" id="CHEBI:82748"/>
        <dbReference type="ChEBI" id="CHEBI:456216"/>
        <dbReference type="EC" id="2.3.1.193"/>
    </reaction>
</comment>
<keyword evidence="5 9" id="KW-0547">Nucleotide-binding</keyword>
<dbReference type="Pfam" id="PF13718">
    <property type="entry name" value="GNAT_acetyltr_2"/>
    <property type="match status" value="1"/>
</dbReference>
<keyword evidence="4 9" id="KW-0819">tRNA processing</keyword>
<evidence type="ECO:0000259" key="10">
    <source>
        <dbReference type="PROSITE" id="PS51186"/>
    </source>
</evidence>
<keyword evidence="12" id="KW-1185">Reference proteome</keyword>
<evidence type="ECO:0000256" key="1">
    <source>
        <dbReference type="ARBA" id="ARBA00022490"/>
    </source>
</evidence>
<keyword evidence="1 9" id="KW-0963">Cytoplasm</keyword>
<dbReference type="InterPro" id="IPR032672">
    <property type="entry name" value="TmcA/NAT10/Kre33"/>
</dbReference>
<dbReference type="SUPFAM" id="SSF52540">
    <property type="entry name" value="P-loop containing nucleoside triphosphate hydrolases"/>
    <property type="match status" value="1"/>
</dbReference>
<dbReference type="HAMAP" id="MF_01886">
    <property type="entry name" value="tRNA_acetyltr_TmcA"/>
    <property type="match status" value="1"/>
</dbReference>
<name>A0ABQ1R2P7_9ALTE</name>
<evidence type="ECO:0000256" key="8">
    <source>
        <dbReference type="ARBA" id="ARBA00023315"/>
    </source>
</evidence>
<dbReference type="Gene3D" id="3.40.50.11040">
    <property type="match status" value="1"/>
</dbReference>
<organism evidence="11 12">
    <name type="scientific">Lacimicrobium alkaliphilum</name>
    <dbReference type="NCBI Taxonomy" id="1526571"/>
    <lineage>
        <taxon>Bacteria</taxon>
        <taxon>Pseudomonadati</taxon>
        <taxon>Pseudomonadota</taxon>
        <taxon>Gammaproteobacteria</taxon>
        <taxon>Alteromonadales</taxon>
        <taxon>Alteromonadaceae</taxon>
        <taxon>Lacimicrobium</taxon>
    </lineage>
</organism>
<evidence type="ECO:0000256" key="6">
    <source>
        <dbReference type="ARBA" id="ARBA00022840"/>
    </source>
</evidence>
<feature type="binding site" evidence="9">
    <location>
        <position position="182"/>
    </location>
    <ligand>
        <name>ATP</name>
        <dbReference type="ChEBI" id="CHEBI:30616"/>
    </ligand>
</feature>
<dbReference type="EMBL" id="BMGJ01000003">
    <property type="protein sequence ID" value="GGD56076.1"/>
    <property type="molecule type" value="Genomic_DNA"/>
</dbReference>
<comment type="similarity">
    <text evidence="9">Belongs to the TmcA family.</text>
</comment>
<proteinExistence type="inferred from homology"/>
<keyword evidence="8 9" id="KW-0012">Acyltransferase</keyword>
<dbReference type="InterPro" id="IPR013562">
    <property type="entry name" value="TmcA/NAT10_N"/>
</dbReference>
<keyword evidence="7 9" id="KW-0694">RNA-binding</keyword>
<dbReference type="Gene3D" id="3.40.50.300">
    <property type="entry name" value="P-loop containing nucleotide triphosphate hydrolases"/>
    <property type="match status" value="1"/>
</dbReference>
<sequence>MSAPTLPDTWLQQRLSGRFHRQLVLISGSETWTMARAEQIRQQFSGRSLWVGHQADKAGVDCGAYRHYLGREYDLLVYNAFSGLRANALMALSGTVTQNGLMLLLCPDFKSWPRFTDPQWAKRFSYGFDHSNIQSRFIHWLLEQAESDPKVLHLTEQGIRGEMAPLSIAQAHPDGPCITQDQQRAVEAVIKVATGHRNRPLILTADRGRGKSSALGIAAARLITSEKKNILITAPAIEQTEQCFIHAAKNIESAQRHAYQLTAKAGGSIRFQPVDQIIREKAGADLLMVDEAAAIPAPLLKTLAEGYSRVVFSSTVHGYEGCGRGFELRFKPVLQKLRPQARYLHLNQPVRFQQGDCLENFWFKVMLMDSTKRQSDVSPINTDTLEFLQLQPDKLIKQPELLHQLFELLINAHYQTSPDDLVRLLDAPQSRLFVLKTEDKIIAAILADEEGGDRLSPLYTDITLGKRRVQGHLLAQNLSHWLNDSTLAGLRYLRIVRIAVTPEYWQQGLGSHCLVELRQYAKAQDFDMIGSSFGATGQLMGFWQKNDFVPCRLGLKQDMASGEHSMVVLLALSDNARNSLPALLKEFQREFIALLPVFFRALDPDLVQHIVLQFPAMDPISDGDIQKLSRFSKGIGAPDSVFVQLQQLSLWLCQQTVPADNGTRALIRYSLQHQSQQQICEEFKLNGRKAFASLVRQRVETYLHH</sequence>
<dbReference type="PROSITE" id="PS51186">
    <property type="entry name" value="GNAT"/>
    <property type="match status" value="1"/>
</dbReference>
<comment type="caution">
    <text evidence="11">The sequence shown here is derived from an EMBL/GenBank/DDBJ whole genome shotgun (WGS) entry which is preliminary data.</text>
</comment>
<keyword evidence="2 9" id="KW-0820">tRNA-binding</keyword>
<evidence type="ECO:0000256" key="3">
    <source>
        <dbReference type="ARBA" id="ARBA00022679"/>
    </source>
</evidence>